<dbReference type="AlphaFoldDB" id="A0AAC8VDL3"/>
<dbReference type="GO" id="GO:0016121">
    <property type="term" value="P:carotene catabolic process"/>
    <property type="evidence" value="ECO:0007669"/>
    <property type="project" value="TreeGrafter"/>
</dbReference>
<dbReference type="Proteomes" id="UP000242800">
    <property type="component" value="Chromosome"/>
</dbReference>
<evidence type="ECO:0000256" key="3">
    <source>
        <dbReference type="ARBA" id="ARBA00023002"/>
    </source>
</evidence>
<evidence type="ECO:0000256" key="1">
    <source>
        <dbReference type="ARBA" id="ARBA00006787"/>
    </source>
</evidence>
<evidence type="ECO:0000313" key="6">
    <source>
        <dbReference type="EMBL" id="ALB01685.1"/>
    </source>
</evidence>
<keyword evidence="7" id="KW-1185">Reference proteome</keyword>
<evidence type="ECO:0008006" key="8">
    <source>
        <dbReference type="Google" id="ProtNLM"/>
    </source>
</evidence>
<dbReference type="RefSeq" id="WP_064461101.1">
    <property type="nucleotide sequence ID" value="NZ_CP012505.1"/>
</dbReference>
<dbReference type="InterPro" id="IPR004294">
    <property type="entry name" value="Carotenoid_Oase"/>
</dbReference>
<dbReference type="GO" id="GO:0010436">
    <property type="term" value="F:carotenoid dioxygenase activity"/>
    <property type="evidence" value="ECO:0007669"/>
    <property type="project" value="TreeGrafter"/>
</dbReference>
<keyword evidence="3" id="KW-0560">Oxidoreductase</keyword>
<organism evidence="6 7">
    <name type="scientific">Francisella persica ATCC VR-331</name>
    <dbReference type="NCBI Taxonomy" id="1086726"/>
    <lineage>
        <taxon>Bacteria</taxon>
        <taxon>Pseudomonadati</taxon>
        <taxon>Pseudomonadota</taxon>
        <taxon>Gammaproteobacteria</taxon>
        <taxon>Thiotrichales</taxon>
        <taxon>Francisellaceae</taxon>
        <taxon>Francisella</taxon>
    </lineage>
</organism>
<dbReference type="PANTHER" id="PTHR10543">
    <property type="entry name" value="BETA-CAROTENE DIOXYGENASE"/>
    <property type="match status" value="1"/>
</dbReference>
<gene>
    <name evidence="6" type="ORF">ACH24_02970</name>
</gene>
<dbReference type="EMBL" id="CP012505">
    <property type="protein sequence ID" value="ALB01685.1"/>
    <property type="molecule type" value="Genomic_DNA"/>
</dbReference>
<evidence type="ECO:0000256" key="5">
    <source>
        <dbReference type="PIRSR" id="PIRSR604294-1"/>
    </source>
</evidence>
<dbReference type="KEGG" id="fper:ACH24_02970"/>
<evidence type="ECO:0000256" key="4">
    <source>
        <dbReference type="ARBA" id="ARBA00023004"/>
    </source>
</evidence>
<keyword evidence="4 5" id="KW-0408">Iron</keyword>
<dbReference type="GO" id="GO:0046872">
    <property type="term" value="F:metal ion binding"/>
    <property type="evidence" value="ECO:0007669"/>
    <property type="project" value="UniProtKB-KW"/>
</dbReference>
<sequence>MIYTDSFDPYKKFYFRNIDNGDSKFKTELVRATIDISNAHLTKRVVADYNVEFPKNNEKVLMKNYRYVYLRDAEAYFFNSVIKVDIINVNISIFGDGHFVSEPIFIANPQAQSEDDGLIFMNVIDTDKRLSYIVYLNTKDLTLVYKAYLPILIPPALHGIYLK</sequence>
<dbReference type="Pfam" id="PF03055">
    <property type="entry name" value="RPE65"/>
    <property type="match status" value="1"/>
</dbReference>
<dbReference type="PANTHER" id="PTHR10543:SF89">
    <property type="entry name" value="CAROTENOID 9,10(9',10')-CLEAVAGE DIOXYGENASE 1"/>
    <property type="match status" value="1"/>
</dbReference>
<evidence type="ECO:0000256" key="2">
    <source>
        <dbReference type="ARBA" id="ARBA00022723"/>
    </source>
</evidence>
<proteinExistence type="inferred from homology"/>
<evidence type="ECO:0000313" key="7">
    <source>
        <dbReference type="Proteomes" id="UP000242800"/>
    </source>
</evidence>
<accession>A0AAC8VDL3</accession>
<comment type="cofactor">
    <cofactor evidence="5">
        <name>Fe(2+)</name>
        <dbReference type="ChEBI" id="CHEBI:29033"/>
    </cofactor>
    <text evidence="5">Binds 1 Fe(2+) ion per subunit.</text>
</comment>
<feature type="binding site" evidence="5">
    <location>
        <position position="158"/>
    </location>
    <ligand>
        <name>Fe cation</name>
        <dbReference type="ChEBI" id="CHEBI:24875"/>
        <note>catalytic</note>
    </ligand>
</feature>
<comment type="similarity">
    <text evidence="1">Belongs to the carotenoid oxygenase family.</text>
</comment>
<protein>
    <recommendedName>
        <fullName evidence="8">Dioxygenase</fullName>
    </recommendedName>
</protein>
<reference evidence="6 7" key="1">
    <citation type="journal article" date="2016" name="Int. J. Syst. Evol. Microbiol.">
        <title>Reclassification of Wolbachia persica as Francisella persica comb. nov. and emended description of the family Francisellaceae.</title>
        <authorList>
            <person name="Larson M.A."/>
            <person name="Nalbantoglu U."/>
            <person name="Sayood K."/>
            <person name="Zentz E.B."/>
            <person name="Cer R.Z."/>
            <person name="Iwen P.C."/>
            <person name="Francesconi S.C."/>
            <person name="Bishop-Lilly K.A."/>
            <person name="Mokashi V.P."/>
            <person name="Sjostedt A."/>
            <person name="Hinrichs S.H."/>
        </authorList>
    </citation>
    <scope>NUCLEOTIDE SEQUENCE [LARGE SCALE GENOMIC DNA]</scope>
    <source>
        <strain evidence="6 7">FSC845</strain>
    </source>
</reference>
<name>A0AAC8VDL3_9GAMM</name>
<keyword evidence="2 5" id="KW-0479">Metal-binding</keyword>